<dbReference type="InterPro" id="IPR012902">
    <property type="entry name" value="N_methyl_site"/>
</dbReference>
<proteinExistence type="predicted"/>
<dbReference type="RefSeq" id="WP_197526534.1">
    <property type="nucleotide sequence ID" value="NZ_SJPR01000003.1"/>
</dbReference>
<sequence>MYRPTTRELEPRGPAGFTLVELMLVLSLVVVLAALAAPSLSGTLARVRLEAAAEAVRTAWADARLEAMRTGQPVVFQCRLGTGEYTLSKLTDATAALAGATDTADQEQLANDEHEDLGAITFTQLSVGDPLDPLLDPSVAACVVFRPDGAADDAWAIVEAANGQRRQITLRGLTGAARIEEVAVSEGT</sequence>
<feature type="transmembrane region" description="Helical" evidence="1">
    <location>
        <begin position="20"/>
        <end position="40"/>
    </location>
</feature>
<evidence type="ECO:0008006" key="4">
    <source>
        <dbReference type="Google" id="ProtNLM"/>
    </source>
</evidence>
<name>A0A5C6AC09_9BACT</name>
<dbReference type="Proteomes" id="UP000317421">
    <property type="component" value="Unassembled WGS sequence"/>
</dbReference>
<comment type="caution">
    <text evidence="2">The sequence shown here is derived from an EMBL/GenBank/DDBJ whole genome shotgun (WGS) entry which is preliminary data.</text>
</comment>
<evidence type="ECO:0000313" key="3">
    <source>
        <dbReference type="Proteomes" id="UP000317421"/>
    </source>
</evidence>
<dbReference type="PROSITE" id="PS00409">
    <property type="entry name" value="PROKAR_NTER_METHYL"/>
    <property type="match status" value="1"/>
</dbReference>
<evidence type="ECO:0000313" key="2">
    <source>
        <dbReference type="EMBL" id="TWT96950.1"/>
    </source>
</evidence>
<protein>
    <recommendedName>
        <fullName evidence="4">General secretion pathway protein H</fullName>
    </recommendedName>
</protein>
<evidence type="ECO:0000256" key="1">
    <source>
        <dbReference type="SAM" id="Phobius"/>
    </source>
</evidence>
<keyword evidence="1" id="KW-0812">Transmembrane</keyword>
<keyword evidence="1" id="KW-1133">Transmembrane helix</keyword>
<dbReference type="AlphaFoldDB" id="A0A5C6AC09"/>
<keyword evidence="3" id="KW-1185">Reference proteome</keyword>
<gene>
    <name evidence="2" type="ORF">Pla108_27270</name>
</gene>
<dbReference type="Pfam" id="PF07963">
    <property type="entry name" value="N_methyl"/>
    <property type="match status" value="1"/>
</dbReference>
<dbReference type="NCBIfam" id="TIGR02532">
    <property type="entry name" value="IV_pilin_GFxxxE"/>
    <property type="match status" value="1"/>
</dbReference>
<dbReference type="EMBL" id="SJPR01000003">
    <property type="protein sequence ID" value="TWT96950.1"/>
    <property type="molecule type" value="Genomic_DNA"/>
</dbReference>
<dbReference type="SUPFAM" id="SSF54523">
    <property type="entry name" value="Pili subunits"/>
    <property type="match status" value="1"/>
</dbReference>
<dbReference type="Gene3D" id="3.30.700.10">
    <property type="entry name" value="Glycoprotein, Type 4 Pilin"/>
    <property type="match status" value="1"/>
</dbReference>
<accession>A0A5C6AC09</accession>
<dbReference type="InterPro" id="IPR045584">
    <property type="entry name" value="Pilin-like"/>
</dbReference>
<organism evidence="2 3">
    <name type="scientific">Botrimarina colliarenosi</name>
    <dbReference type="NCBI Taxonomy" id="2528001"/>
    <lineage>
        <taxon>Bacteria</taxon>
        <taxon>Pseudomonadati</taxon>
        <taxon>Planctomycetota</taxon>
        <taxon>Planctomycetia</taxon>
        <taxon>Pirellulales</taxon>
        <taxon>Lacipirellulaceae</taxon>
        <taxon>Botrimarina</taxon>
    </lineage>
</organism>
<keyword evidence="1" id="KW-0472">Membrane</keyword>
<reference evidence="2 3" key="1">
    <citation type="submission" date="2019-02" db="EMBL/GenBank/DDBJ databases">
        <title>Deep-cultivation of Planctomycetes and their phenomic and genomic characterization uncovers novel biology.</title>
        <authorList>
            <person name="Wiegand S."/>
            <person name="Jogler M."/>
            <person name="Boedeker C."/>
            <person name="Pinto D."/>
            <person name="Vollmers J."/>
            <person name="Rivas-Marin E."/>
            <person name="Kohn T."/>
            <person name="Peeters S.H."/>
            <person name="Heuer A."/>
            <person name="Rast P."/>
            <person name="Oberbeckmann S."/>
            <person name="Bunk B."/>
            <person name="Jeske O."/>
            <person name="Meyerdierks A."/>
            <person name="Storesund J.E."/>
            <person name="Kallscheuer N."/>
            <person name="Luecker S."/>
            <person name="Lage O.M."/>
            <person name="Pohl T."/>
            <person name="Merkel B.J."/>
            <person name="Hornburger P."/>
            <person name="Mueller R.-W."/>
            <person name="Bruemmer F."/>
            <person name="Labrenz M."/>
            <person name="Spormann A.M."/>
            <person name="Op Den Camp H."/>
            <person name="Overmann J."/>
            <person name="Amann R."/>
            <person name="Jetten M.S.M."/>
            <person name="Mascher T."/>
            <person name="Medema M.H."/>
            <person name="Devos D.P."/>
            <person name="Kaster A.-K."/>
            <person name="Ovreas L."/>
            <person name="Rohde M."/>
            <person name="Galperin M.Y."/>
            <person name="Jogler C."/>
        </authorList>
    </citation>
    <scope>NUCLEOTIDE SEQUENCE [LARGE SCALE GENOMIC DNA]</scope>
    <source>
        <strain evidence="2 3">Pla108</strain>
    </source>
</reference>